<comment type="caution">
    <text evidence="1">The sequence shown here is derived from an EMBL/GenBank/DDBJ whole genome shotgun (WGS) entry which is preliminary data.</text>
</comment>
<dbReference type="EMBL" id="CM044707">
    <property type="protein sequence ID" value="KAI5654893.1"/>
    <property type="molecule type" value="Genomic_DNA"/>
</dbReference>
<dbReference type="Proteomes" id="UP001060085">
    <property type="component" value="Linkage Group LG07"/>
</dbReference>
<reference evidence="2" key="1">
    <citation type="journal article" date="2023" name="Nat. Plants">
        <title>Single-cell RNA sequencing provides a high-resolution roadmap for understanding the multicellular compartmentation of specialized metabolism.</title>
        <authorList>
            <person name="Sun S."/>
            <person name="Shen X."/>
            <person name="Li Y."/>
            <person name="Li Y."/>
            <person name="Wang S."/>
            <person name="Li R."/>
            <person name="Zhang H."/>
            <person name="Shen G."/>
            <person name="Guo B."/>
            <person name="Wei J."/>
            <person name="Xu J."/>
            <person name="St-Pierre B."/>
            <person name="Chen S."/>
            <person name="Sun C."/>
        </authorList>
    </citation>
    <scope>NUCLEOTIDE SEQUENCE [LARGE SCALE GENOMIC DNA]</scope>
</reference>
<protein>
    <submittedName>
        <fullName evidence="1">Uncharacterized protein</fullName>
    </submittedName>
</protein>
<proteinExistence type="predicted"/>
<sequence>MAARVARSIFAMRFSSASILTKRFFASAASERPPLPWFSRSTFSPGSFGAVVPGASLLNDFQYRPRQSASMSHLSIFEGDGEEKLQSLGFDSQHWIVFFRKPSVDAWKKEELIDDYVKTLAKVLGSEEDARKKMYDVSCDGYFGFGAEVDKETAGELEGATGVLCVLPDVSKKHGNDQLKSSSVRKEARDSTKPYSSGVLGLALRHLLQYQRFTQCFYDPLDLDRGFWLPRWFTVLRFLS</sequence>
<evidence type="ECO:0000313" key="2">
    <source>
        <dbReference type="Proteomes" id="UP001060085"/>
    </source>
</evidence>
<evidence type="ECO:0000313" key="1">
    <source>
        <dbReference type="EMBL" id="KAI5654893.1"/>
    </source>
</evidence>
<accession>A0ACC0A645</accession>
<keyword evidence="2" id="KW-1185">Reference proteome</keyword>
<organism evidence="1 2">
    <name type="scientific">Catharanthus roseus</name>
    <name type="common">Madagascar periwinkle</name>
    <name type="synonym">Vinca rosea</name>
    <dbReference type="NCBI Taxonomy" id="4058"/>
    <lineage>
        <taxon>Eukaryota</taxon>
        <taxon>Viridiplantae</taxon>
        <taxon>Streptophyta</taxon>
        <taxon>Embryophyta</taxon>
        <taxon>Tracheophyta</taxon>
        <taxon>Spermatophyta</taxon>
        <taxon>Magnoliopsida</taxon>
        <taxon>eudicotyledons</taxon>
        <taxon>Gunneridae</taxon>
        <taxon>Pentapetalae</taxon>
        <taxon>asterids</taxon>
        <taxon>lamiids</taxon>
        <taxon>Gentianales</taxon>
        <taxon>Apocynaceae</taxon>
        <taxon>Rauvolfioideae</taxon>
        <taxon>Vinceae</taxon>
        <taxon>Catharanthinae</taxon>
        <taxon>Catharanthus</taxon>
    </lineage>
</organism>
<gene>
    <name evidence="1" type="ORF">M9H77_32080</name>
</gene>
<name>A0ACC0A645_CATRO</name>